<dbReference type="Gene3D" id="3.40.640.10">
    <property type="entry name" value="Type I PLP-dependent aspartate aminotransferase-like (Major domain)"/>
    <property type="match status" value="1"/>
</dbReference>
<comment type="similarity">
    <text evidence="3">Belongs to the DegT/DnrJ/EryC1 family.</text>
</comment>
<feature type="active site" description="Proton acceptor" evidence="1">
    <location>
        <position position="192"/>
    </location>
</feature>
<dbReference type="InterPro" id="IPR015421">
    <property type="entry name" value="PyrdxlP-dep_Trfase_major"/>
</dbReference>
<dbReference type="SUPFAM" id="SSF53383">
    <property type="entry name" value="PLP-dependent transferases"/>
    <property type="match status" value="2"/>
</dbReference>
<organism evidence="4 5">
    <name type="scientific">Catonella morbi ATCC 51271</name>
    <dbReference type="NCBI Taxonomy" id="592026"/>
    <lineage>
        <taxon>Bacteria</taxon>
        <taxon>Bacillati</taxon>
        <taxon>Bacillota</taxon>
        <taxon>Clostridia</taxon>
        <taxon>Lachnospirales</taxon>
        <taxon>Lachnospiraceae</taxon>
        <taxon>Catonella</taxon>
    </lineage>
</organism>
<keyword evidence="2 3" id="KW-0663">Pyridoxal phosphate</keyword>
<dbReference type="eggNOG" id="COG0399">
    <property type="taxonomic scope" value="Bacteria"/>
</dbReference>
<dbReference type="EMBL" id="ACIL03000013">
    <property type="protein sequence ID" value="ESL02683.1"/>
    <property type="molecule type" value="Genomic_DNA"/>
</dbReference>
<feature type="modified residue" description="N6-(pyridoxal phosphate)lysine" evidence="2">
    <location>
        <position position="192"/>
    </location>
</feature>
<comment type="caution">
    <text evidence="4">The sequence shown here is derived from an EMBL/GenBank/DDBJ whole genome shotgun (WGS) entry which is preliminary data.</text>
</comment>
<dbReference type="Pfam" id="PF01041">
    <property type="entry name" value="DegT_DnrJ_EryC1"/>
    <property type="match status" value="1"/>
</dbReference>
<gene>
    <name evidence="4" type="ORF">GCWU0000282_001553</name>
</gene>
<dbReference type="InterPro" id="IPR015422">
    <property type="entry name" value="PyrdxlP-dep_Trfase_small"/>
</dbReference>
<keyword evidence="4" id="KW-0032">Aminotransferase</keyword>
<dbReference type="InterPro" id="IPR015424">
    <property type="entry name" value="PyrdxlP-dep_Trfase"/>
</dbReference>
<keyword evidence="4" id="KW-0808">Transferase</keyword>
<dbReference type="STRING" id="592026.GCWU0000282_001553"/>
<dbReference type="AlphaFoldDB" id="V2Y143"/>
<dbReference type="HOGENOM" id="CLU_033332_2_1_9"/>
<evidence type="ECO:0000313" key="5">
    <source>
        <dbReference type="Proteomes" id="UP000018227"/>
    </source>
</evidence>
<dbReference type="CDD" id="cd00616">
    <property type="entry name" value="AHBA_syn"/>
    <property type="match status" value="1"/>
</dbReference>
<dbReference type="PIRSF" id="PIRSF000390">
    <property type="entry name" value="PLP_StrS"/>
    <property type="match status" value="1"/>
</dbReference>
<protein>
    <submittedName>
        <fullName evidence="4">DegT/DnrJ/EryC1/StrS aminotransferase family protein</fullName>
    </submittedName>
</protein>
<dbReference type="Proteomes" id="UP000018227">
    <property type="component" value="Unassembled WGS sequence"/>
</dbReference>
<evidence type="ECO:0000256" key="2">
    <source>
        <dbReference type="PIRSR" id="PIRSR000390-2"/>
    </source>
</evidence>
<evidence type="ECO:0000256" key="3">
    <source>
        <dbReference type="RuleBase" id="RU004508"/>
    </source>
</evidence>
<sequence length="449" mass="50598">MGFEKFENRIWLSSPTMHGEEQTFVKEAFDTNWVSTIGKNLDELESGVCKYLGGGLHSVGLASGTVALHLAYKLAGVKTGDRVFCSDLTFGATVNPVSYENGEQVFIDSEYESWNMSPVALRKAFIKYPDTKCVVVANLYGVPAKLDEIRAICDEYGAILIEDAAESLGASYKGRKTGTFGHYNVISFNGNKIITTSGGGMLISKDEEAINKAKFWSTQAREPYPWYQHEELGYNYRLSNILAGIGRGQLLHLDEHKEKKKEIYERYKEGLKELPVKMNPIPEGADPNYWLSCILIDKEAMAPQDRSRFKPDYSGNKVGGTNAFAVREEGFYDEALSPVEISKREKYKNIDFGDKTYVSEKGKTSPDEIREVLAKYNVESRPIWKPMHLQPYFKNKDFITEKGSIREIGDNFVDAGSDIFDRGLCLPSDIKMIKEEQDIVIELIKSCFN</sequence>
<evidence type="ECO:0000313" key="4">
    <source>
        <dbReference type="EMBL" id="ESL02683.1"/>
    </source>
</evidence>
<dbReference type="InterPro" id="IPR000653">
    <property type="entry name" value="DegT/StrS_aminotransferase"/>
</dbReference>
<dbReference type="Gene3D" id="3.90.1150.10">
    <property type="entry name" value="Aspartate Aminotransferase, domain 1"/>
    <property type="match status" value="2"/>
</dbReference>
<dbReference type="RefSeq" id="WP_023354425.1">
    <property type="nucleotide sequence ID" value="NZ_KI535368.1"/>
</dbReference>
<name>V2Y143_9FIRM</name>
<keyword evidence="5" id="KW-1185">Reference proteome</keyword>
<dbReference type="GO" id="GO:0008483">
    <property type="term" value="F:transaminase activity"/>
    <property type="evidence" value="ECO:0007669"/>
    <property type="project" value="UniProtKB-KW"/>
</dbReference>
<dbReference type="PANTHER" id="PTHR30244">
    <property type="entry name" value="TRANSAMINASE"/>
    <property type="match status" value="1"/>
</dbReference>
<reference evidence="4 5" key="1">
    <citation type="submission" date="2013-06" db="EMBL/GenBank/DDBJ databases">
        <authorList>
            <person name="Weinstock G."/>
            <person name="Sodergren E."/>
            <person name="Clifton S."/>
            <person name="Fulton L."/>
            <person name="Fulton B."/>
            <person name="Courtney L."/>
            <person name="Fronick C."/>
            <person name="Harrison M."/>
            <person name="Strong C."/>
            <person name="Farmer C."/>
            <person name="Delahaunty K."/>
            <person name="Markovic C."/>
            <person name="Hall O."/>
            <person name="Minx P."/>
            <person name="Tomlinson C."/>
            <person name="Mitreva M."/>
            <person name="Nelson J."/>
            <person name="Hou S."/>
            <person name="Wollam A."/>
            <person name="Pepin K.H."/>
            <person name="Johnson M."/>
            <person name="Bhonagiri V."/>
            <person name="Nash W.E."/>
            <person name="Warren W."/>
            <person name="Chinwalla A."/>
            <person name="Mardis E.R."/>
            <person name="Wilson R.K."/>
        </authorList>
    </citation>
    <scope>NUCLEOTIDE SEQUENCE [LARGE SCALE GENOMIC DNA]</scope>
    <source>
        <strain evidence="4 5">ATCC 51271</strain>
    </source>
</reference>
<dbReference type="PANTHER" id="PTHR30244:SF34">
    <property type="entry name" value="DTDP-4-AMINO-4,6-DIDEOXYGALACTOSE TRANSAMINASE"/>
    <property type="match status" value="1"/>
</dbReference>
<dbReference type="GO" id="GO:0030170">
    <property type="term" value="F:pyridoxal phosphate binding"/>
    <property type="evidence" value="ECO:0007669"/>
    <property type="project" value="TreeGrafter"/>
</dbReference>
<evidence type="ECO:0000256" key="1">
    <source>
        <dbReference type="PIRSR" id="PIRSR000390-1"/>
    </source>
</evidence>
<proteinExistence type="inferred from homology"/>
<accession>V2Y143</accession>
<dbReference type="GO" id="GO:0000271">
    <property type="term" value="P:polysaccharide biosynthetic process"/>
    <property type="evidence" value="ECO:0007669"/>
    <property type="project" value="TreeGrafter"/>
</dbReference>